<dbReference type="AlphaFoldDB" id="A0A6M3LPD5"/>
<proteinExistence type="predicted"/>
<dbReference type="EMBL" id="MT143365">
    <property type="protein sequence ID" value="QJA96039.1"/>
    <property type="molecule type" value="Genomic_DNA"/>
</dbReference>
<organism evidence="1">
    <name type="scientific">viral metagenome</name>
    <dbReference type="NCBI Taxonomy" id="1070528"/>
    <lineage>
        <taxon>unclassified sequences</taxon>
        <taxon>metagenomes</taxon>
        <taxon>organismal metagenomes</taxon>
    </lineage>
</organism>
<gene>
    <name evidence="1" type="ORF">MM415B04971_0006</name>
</gene>
<reference evidence="1" key="1">
    <citation type="submission" date="2020-03" db="EMBL/GenBank/DDBJ databases">
        <title>The deep terrestrial virosphere.</title>
        <authorList>
            <person name="Holmfeldt K."/>
            <person name="Nilsson E."/>
            <person name="Simone D."/>
            <person name="Lopez-Fernandez M."/>
            <person name="Wu X."/>
            <person name="de Brujin I."/>
            <person name="Lundin D."/>
            <person name="Andersson A."/>
            <person name="Bertilsson S."/>
            <person name="Dopson M."/>
        </authorList>
    </citation>
    <scope>NUCLEOTIDE SEQUENCE</scope>
    <source>
        <strain evidence="1">MM415B04971</strain>
    </source>
</reference>
<name>A0A6M3LPD5_9ZZZZ</name>
<sequence>MNVVMLKDCNIYDPKSGEKIATVEEEIHPVTQRGTYYDIITYRVIFHNAWPDPQGPDKVSIFKDYQLKNFLFSTGYRIANQPDNLLKMFMGG</sequence>
<accession>A0A6M3LPD5</accession>
<protein>
    <submittedName>
        <fullName evidence="1">Uncharacterized protein</fullName>
    </submittedName>
</protein>
<evidence type="ECO:0000313" key="1">
    <source>
        <dbReference type="EMBL" id="QJA96039.1"/>
    </source>
</evidence>